<name>A0A0C9Y281_9AGAR</name>
<evidence type="ECO:0000256" key="1">
    <source>
        <dbReference type="ARBA" id="ARBA00004141"/>
    </source>
</evidence>
<dbReference type="HOGENOM" id="CLU_001265_30_12_1"/>
<evidence type="ECO:0000256" key="2">
    <source>
        <dbReference type="ARBA" id="ARBA00022692"/>
    </source>
</evidence>
<keyword evidence="2 5" id="KW-0812">Transmembrane</keyword>
<reference evidence="6 7" key="1">
    <citation type="submission" date="2014-04" db="EMBL/GenBank/DDBJ databases">
        <authorList>
            <consortium name="DOE Joint Genome Institute"/>
            <person name="Kuo A."/>
            <person name="Kohler A."/>
            <person name="Nagy L.G."/>
            <person name="Floudas D."/>
            <person name="Copeland A."/>
            <person name="Barry K.W."/>
            <person name="Cichocki N."/>
            <person name="Veneault-Fourrey C."/>
            <person name="LaButti K."/>
            <person name="Lindquist E.A."/>
            <person name="Lipzen A."/>
            <person name="Lundell T."/>
            <person name="Morin E."/>
            <person name="Murat C."/>
            <person name="Sun H."/>
            <person name="Tunlid A."/>
            <person name="Henrissat B."/>
            <person name="Grigoriev I.V."/>
            <person name="Hibbett D.S."/>
            <person name="Martin F."/>
            <person name="Nordberg H.P."/>
            <person name="Cantor M.N."/>
            <person name="Hua S.X."/>
        </authorList>
    </citation>
    <scope>NUCLEOTIDE SEQUENCE [LARGE SCALE GENOMIC DNA]</scope>
    <source>
        <strain evidence="6 7">LaAM-08-1</strain>
    </source>
</reference>
<reference evidence="7" key="2">
    <citation type="submission" date="2015-01" db="EMBL/GenBank/DDBJ databases">
        <title>Evolutionary Origins and Diversification of the Mycorrhizal Mutualists.</title>
        <authorList>
            <consortium name="DOE Joint Genome Institute"/>
            <consortium name="Mycorrhizal Genomics Consortium"/>
            <person name="Kohler A."/>
            <person name="Kuo A."/>
            <person name="Nagy L.G."/>
            <person name="Floudas D."/>
            <person name="Copeland A."/>
            <person name="Barry K.W."/>
            <person name="Cichocki N."/>
            <person name="Veneault-Fourrey C."/>
            <person name="LaButti K."/>
            <person name="Lindquist E.A."/>
            <person name="Lipzen A."/>
            <person name="Lundell T."/>
            <person name="Morin E."/>
            <person name="Murat C."/>
            <person name="Riley R."/>
            <person name="Ohm R."/>
            <person name="Sun H."/>
            <person name="Tunlid A."/>
            <person name="Henrissat B."/>
            <person name="Grigoriev I.V."/>
            <person name="Hibbett D.S."/>
            <person name="Martin F."/>
        </authorList>
    </citation>
    <scope>NUCLEOTIDE SEQUENCE [LARGE SCALE GENOMIC DNA]</scope>
    <source>
        <strain evidence="7">LaAM-08-1</strain>
    </source>
</reference>
<dbReference type="Gene3D" id="1.20.1250.20">
    <property type="entry name" value="MFS general substrate transporter like domains"/>
    <property type="match status" value="1"/>
</dbReference>
<keyword evidence="3 5" id="KW-1133">Transmembrane helix</keyword>
<dbReference type="PANTHER" id="PTHR48022:SF23">
    <property type="entry name" value="MAJOR FACILITATOR SUPERFAMILY (MFS) PROFILE DOMAIN-CONTAINING PROTEIN"/>
    <property type="match status" value="1"/>
</dbReference>
<dbReference type="PANTHER" id="PTHR48022">
    <property type="entry name" value="PLASTIDIC GLUCOSE TRANSPORTER 4"/>
    <property type="match status" value="1"/>
</dbReference>
<evidence type="ECO:0000313" key="7">
    <source>
        <dbReference type="Proteomes" id="UP000054477"/>
    </source>
</evidence>
<feature type="transmembrane region" description="Helical" evidence="5">
    <location>
        <begin position="126"/>
        <end position="145"/>
    </location>
</feature>
<feature type="transmembrane region" description="Helical" evidence="5">
    <location>
        <begin position="64"/>
        <end position="83"/>
    </location>
</feature>
<feature type="transmembrane region" description="Helical" evidence="5">
    <location>
        <begin position="309"/>
        <end position="327"/>
    </location>
</feature>
<evidence type="ECO:0000313" key="6">
    <source>
        <dbReference type="EMBL" id="KIK02178.1"/>
    </source>
</evidence>
<comment type="subcellular location">
    <subcellularLocation>
        <location evidence="1">Membrane</location>
        <topology evidence="1">Multi-pass membrane protein</topology>
    </subcellularLocation>
</comment>
<dbReference type="OrthoDB" id="508119at2759"/>
<dbReference type="STRING" id="1095629.A0A0C9Y281"/>
<keyword evidence="7" id="KW-1185">Reference proteome</keyword>
<feature type="non-terminal residue" evidence="6">
    <location>
        <position position="390"/>
    </location>
</feature>
<feature type="transmembrane region" description="Helical" evidence="5">
    <location>
        <begin position="95"/>
        <end position="114"/>
    </location>
</feature>
<dbReference type="Pfam" id="PF00083">
    <property type="entry name" value="Sugar_tr"/>
    <property type="match status" value="1"/>
</dbReference>
<protein>
    <recommendedName>
        <fullName evidence="8">Major facilitator superfamily (MFS) profile domain-containing protein</fullName>
    </recommendedName>
</protein>
<dbReference type="EMBL" id="KN838596">
    <property type="protein sequence ID" value="KIK02178.1"/>
    <property type="molecule type" value="Genomic_DNA"/>
</dbReference>
<dbReference type="InterPro" id="IPR036259">
    <property type="entry name" value="MFS_trans_sf"/>
</dbReference>
<feature type="transmembrane region" description="Helical" evidence="5">
    <location>
        <begin position="165"/>
        <end position="182"/>
    </location>
</feature>
<proteinExistence type="predicted"/>
<evidence type="ECO:0000256" key="5">
    <source>
        <dbReference type="SAM" id="Phobius"/>
    </source>
</evidence>
<feature type="transmembrane region" description="Helical" evidence="5">
    <location>
        <begin position="282"/>
        <end position="303"/>
    </location>
</feature>
<dbReference type="SUPFAM" id="SSF103473">
    <property type="entry name" value="MFS general substrate transporter"/>
    <property type="match status" value="1"/>
</dbReference>
<organism evidence="6 7">
    <name type="scientific">Laccaria amethystina LaAM-08-1</name>
    <dbReference type="NCBI Taxonomy" id="1095629"/>
    <lineage>
        <taxon>Eukaryota</taxon>
        <taxon>Fungi</taxon>
        <taxon>Dikarya</taxon>
        <taxon>Basidiomycota</taxon>
        <taxon>Agaricomycotina</taxon>
        <taxon>Agaricomycetes</taxon>
        <taxon>Agaricomycetidae</taxon>
        <taxon>Agaricales</taxon>
        <taxon>Agaricineae</taxon>
        <taxon>Hydnangiaceae</taxon>
        <taxon>Laccaria</taxon>
    </lineage>
</organism>
<dbReference type="GO" id="GO:0005351">
    <property type="term" value="F:carbohydrate:proton symporter activity"/>
    <property type="evidence" value="ECO:0007669"/>
    <property type="project" value="TreeGrafter"/>
</dbReference>
<dbReference type="AlphaFoldDB" id="A0A0C9Y281"/>
<keyword evidence="4 5" id="KW-0472">Membrane</keyword>
<dbReference type="GO" id="GO:0016020">
    <property type="term" value="C:membrane"/>
    <property type="evidence" value="ECO:0007669"/>
    <property type="project" value="UniProtKB-SubCell"/>
</dbReference>
<dbReference type="InterPro" id="IPR005828">
    <property type="entry name" value="MFS_sugar_transport-like"/>
</dbReference>
<evidence type="ECO:0000256" key="4">
    <source>
        <dbReference type="ARBA" id="ARBA00023136"/>
    </source>
</evidence>
<dbReference type="InterPro" id="IPR050360">
    <property type="entry name" value="MFS_Sugar_Transporters"/>
</dbReference>
<gene>
    <name evidence="6" type="ORF">K443DRAFT_659257</name>
</gene>
<accession>A0A0C9Y281</accession>
<evidence type="ECO:0000256" key="3">
    <source>
        <dbReference type="ARBA" id="ARBA00022989"/>
    </source>
</evidence>
<sequence length="390" mass="43419">MIPVLLEASSRKLFFNTSSAWLMPMGPSTRHCQMKSLPKLFPPFKLEHSLALFLAPHFRAGRKWTFVGFSANFVVGAILPTVSDHGLGLIYGGRVVSAFRIGGISTVALPPLHLRVRVFFKACSWAYHWFQIMVALGVMISYFLNYGVSQSPSLKSRSLIWRLPFGFQFVPCGIMLFGLLTVKESPRLLASLGRHYDALRNFAYLRMDREDSESVLHEMEIDAAIEGERTAREGLGLKEAFFGKSDFIRFVIAFVILQWAGQNHYAPQIFASIGYTAAKNSLLASGILGVVKLVATPFFVLVLTDTLTLFISSMEMGVLFFIIGVILKTNLPPEAVPGQIINPPPASKGIAAMSYIYGCFYSMGWGPLPWVYVVPTRTRHFSLASESQWL</sequence>
<evidence type="ECO:0008006" key="8">
    <source>
        <dbReference type="Google" id="ProtNLM"/>
    </source>
</evidence>
<dbReference type="Proteomes" id="UP000054477">
    <property type="component" value="Unassembled WGS sequence"/>
</dbReference>